<dbReference type="PANTHER" id="PTHR35812">
    <property type="entry name" value="LIPOPROTEIN"/>
    <property type="match status" value="1"/>
</dbReference>
<keyword evidence="3" id="KW-1185">Reference proteome</keyword>
<sequence length="338" mass="38859">MIISSGQKNCYNLVGDIIPCKGTGQDGEFRFGENLSPRFKVKGELVKDLLTGLIWPKDALLFPFPMSWEETLLQVKELSRQKFLGRTDWRLPNRRELRSLLYLEAKNPVLEPEHPFENVFHGWYWTSTTAAINPRYAWNIHFGGGRMFYSRKDEERLLWPVAGKNLKLFATGQKTCFNVDGKKISCKNTGQDGEYQAGLSWPVPRFEKQGQVVLDRLTGLMWTELADLAQGLVTWEEAFKIVEDLNKKHFAGFSDWRLPNINELESLVDCAHFDPALPQGHPFKQVKEFYWSSTTSFYEPTWAWALYLTKGATGVGLKEGKHFYVWAVRRKPGKGGLK</sequence>
<gene>
    <name evidence="2" type="ORF">TH606_01420</name>
</gene>
<feature type="domain" description="Lcl C-terminal" evidence="1">
    <location>
        <begin position="211"/>
        <end position="329"/>
    </location>
</feature>
<proteinExistence type="predicted"/>
<protein>
    <recommendedName>
        <fullName evidence="1">Lcl C-terminal domain-containing protein</fullName>
    </recommendedName>
</protein>
<reference evidence="2 3" key="1">
    <citation type="submission" date="2016-02" db="EMBL/GenBank/DDBJ databases">
        <title>Draft genome sequence of Thermodesulfatator sp. S606.</title>
        <authorList>
            <person name="Lai Q."/>
            <person name="Cao J."/>
            <person name="Dupont S."/>
            <person name="Shao Z."/>
            <person name="Jebbar M."/>
            <person name="Alain K."/>
        </authorList>
    </citation>
    <scope>NUCLEOTIDE SEQUENCE [LARGE SCALE GENOMIC DNA]</scope>
    <source>
        <strain evidence="2 3">S606</strain>
    </source>
</reference>
<accession>A0A177E987</accession>
<dbReference type="InterPro" id="IPR011460">
    <property type="entry name" value="Lcl_C"/>
</dbReference>
<comment type="caution">
    <text evidence="2">The sequence shown here is derived from an EMBL/GenBank/DDBJ whole genome shotgun (WGS) entry which is preliminary data.</text>
</comment>
<evidence type="ECO:0000313" key="3">
    <source>
        <dbReference type="Proteomes" id="UP000076964"/>
    </source>
</evidence>
<dbReference type="OrthoDB" id="9793251at2"/>
<dbReference type="RefSeq" id="WP_068540872.1">
    <property type="nucleotide sequence ID" value="NZ_LSFI01000004.1"/>
</dbReference>
<evidence type="ECO:0000313" key="2">
    <source>
        <dbReference type="EMBL" id="OAG28517.1"/>
    </source>
</evidence>
<name>A0A177E987_9BACT</name>
<feature type="domain" description="Lcl C-terminal" evidence="1">
    <location>
        <begin position="45"/>
        <end position="161"/>
    </location>
</feature>
<dbReference type="Pfam" id="PF07603">
    <property type="entry name" value="Lcl_C"/>
    <property type="match status" value="2"/>
</dbReference>
<dbReference type="EMBL" id="LSFI01000004">
    <property type="protein sequence ID" value="OAG28517.1"/>
    <property type="molecule type" value="Genomic_DNA"/>
</dbReference>
<organism evidence="2 3">
    <name type="scientific">Thermodesulfatator autotrophicus</name>
    <dbReference type="NCBI Taxonomy" id="1795632"/>
    <lineage>
        <taxon>Bacteria</taxon>
        <taxon>Pseudomonadati</taxon>
        <taxon>Thermodesulfobacteriota</taxon>
        <taxon>Thermodesulfobacteria</taxon>
        <taxon>Thermodesulfobacteriales</taxon>
        <taxon>Thermodesulfatatoraceae</taxon>
        <taxon>Thermodesulfatator</taxon>
    </lineage>
</organism>
<dbReference type="AlphaFoldDB" id="A0A177E987"/>
<dbReference type="Proteomes" id="UP000076964">
    <property type="component" value="Unassembled WGS sequence"/>
</dbReference>
<dbReference type="PANTHER" id="PTHR35812:SF1">
    <property type="entry name" value="LIPOPROTEIN"/>
    <property type="match status" value="1"/>
</dbReference>
<evidence type="ECO:0000259" key="1">
    <source>
        <dbReference type="Pfam" id="PF07603"/>
    </source>
</evidence>
<dbReference type="STRING" id="1795632.TH606_01420"/>